<protein>
    <recommendedName>
        <fullName evidence="2">Deoxyguanosinetriphosphate triphosphohydrolase-like protein</fullName>
    </recommendedName>
</protein>
<evidence type="ECO:0000256" key="1">
    <source>
        <dbReference type="ARBA" id="ARBA00022801"/>
    </source>
</evidence>
<feature type="domain" description="HD" evidence="4">
    <location>
        <begin position="82"/>
        <end position="216"/>
    </location>
</feature>
<sequence length="399" mass="44734">MRQTPESGAEPLQNVRPSPRLLAPFATDPGKSRGRRIAEPPSSTRTPFQRDRDRIVHSSAFRRLTHKTQVFITTEGDHYRSRLTHSLEVAQVAGSIARVLSLDEDLTEALALSHDFGHTPFGHEGERILDDLMAGYGGFDHNVQAYRIVTRLERRYAHFDGLNLTYEMLEGLVKHNGPPSPDGPFMAEAELEDLDLTSEASLEAQIAAISDDIAYDCHDIDDGLRACILTFEVLREVPLVATVIDEVDAEAPGLVPVRRTHEIVRRLLTRMIEDVIAETIRRMARAGVATARDVARHRGRLVAFSEEMALAEKALKRLLYRELYRDSDVLAAREKAGRVVRELFEVFASDPALLPADWRVEADSEARRLRRTCDYIAGMTDRFALGEHRRLVGGTPDLG</sequence>
<dbReference type="InterPro" id="IPR006261">
    <property type="entry name" value="dGTPase"/>
</dbReference>
<dbReference type="AlphaFoldDB" id="A0A934IQ18"/>
<keyword evidence="1 2" id="KW-0378">Hydrolase</keyword>
<comment type="caution">
    <text evidence="5">The sequence shown here is derived from an EMBL/GenBank/DDBJ whole genome shotgun (WGS) entry which is preliminary data.</text>
</comment>
<organism evidence="5 6">
    <name type="scientific">Acuticoccus mangrovi</name>
    <dbReference type="NCBI Taxonomy" id="2796142"/>
    <lineage>
        <taxon>Bacteria</taxon>
        <taxon>Pseudomonadati</taxon>
        <taxon>Pseudomonadota</taxon>
        <taxon>Alphaproteobacteria</taxon>
        <taxon>Hyphomicrobiales</taxon>
        <taxon>Amorphaceae</taxon>
        <taxon>Acuticoccus</taxon>
    </lineage>
</organism>
<keyword evidence="6" id="KW-1185">Reference proteome</keyword>
<feature type="region of interest" description="Disordered" evidence="3">
    <location>
        <begin position="1"/>
        <end position="52"/>
    </location>
</feature>
<dbReference type="NCBIfam" id="TIGR01353">
    <property type="entry name" value="dGTP_triPase"/>
    <property type="match status" value="1"/>
</dbReference>
<dbReference type="PROSITE" id="PS51831">
    <property type="entry name" value="HD"/>
    <property type="match status" value="1"/>
</dbReference>
<dbReference type="SMART" id="SM00471">
    <property type="entry name" value="HDc"/>
    <property type="match status" value="1"/>
</dbReference>
<gene>
    <name evidence="5" type="ORF">JCR33_12475</name>
</gene>
<dbReference type="GO" id="GO:0006203">
    <property type="term" value="P:dGTP catabolic process"/>
    <property type="evidence" value="ECO:0007669"/>
    <property type="project" value="TreeGrafter"/>
</dbReference>
<dbReference type="Gene3D" id="1.10.3210.10">
    <property type="entry name" value="Hypothetical protein af1432"/>
    <property type="match status" value="1"/>
</dbReference>
<dbReference type="RefSeq" id="WP_198882410.1">
    <property type="nucleotide sequence ID" value="NZ_JAEKJA010000009.1"/>
</dbReference>
<dbReference type="Proteomes" id="UP000609531">
    <property type="component" value="Unassembled WGS sequence"/>
</dbReference>
<dbReference type="PANTHER" id="PTHR11373:SF43">
    <property type="entry name" value="DEOXYGUANOSINETRIPHOSPHATE TRIPHOSPHOHYDROLASE-LIKE PROTEIN"/>
    <property type="match status" value="1"/>
</dbReference>
<evidence type="ECO:0000256" key="2">
    <source>
        <dbReference type="HAMAP-Rule" id="MF_01212"/>
    </source>
</evidence>
<dbReference type="Pfam" id="PF01966">
    <property type="entry name" value="HD"/>
    <property type="match status" value="1"/>
</dbReference>
<evidence type="ECO:0000259" key="4">
    <source>
        <dbReference type="PROSITE" id="PS51831"/>
    </source>
</evidence>
<dbReference type="InterPro" id="IPR023023">
    <property type="entry name" value="dNTPase_2"/>
</dbReference>
<evidence type="ECO:0000256" key="3">
    <source>
        <dbReference type="SAM" id="MobiDB-lite"/>
    </source>
</evidence>
<dbReference type="SUPFAM" id="SSF109604">
    <property type="entry name" value="HD-domain/PDEase-like"/>
    <property type="match status" value="1"/>
</dbReference>
<comment type="similarity">
    <text evidence="2">Belongs to the dGTPase family. Type 2 subfamily.</text>
</comment>
<evidence type="ECO:0000313" key="6">
    <source>
        <dbReference type="Proteomes" id="UP000609531"/>
    </source>
</evidence>
<dbReference type="CDD" id="cd00077">
    <property type="entry name" value="HDc"/>
    <property type="match status" value="1"/>
</dbReference>
<dbReference type="HAMAP" id="MF_01212">
    <property type="entry name" value="dGTPase_type2"/>
    <property type="match status" value="1"/>
</dbReference>
<dbReference type="NCBIfam" id="NF002326">
    <property type="entry name" value="PRK01286.1-1"/>
    <property type="match status" value="1"/>
</dbReference>
<accession>A0A934IQ18</accession>
<evidence type="ECO:0000313" key="5">
    <source>
        <dbReference type="EMBL" id="MBJ3776513.1"/>
    </source>
</evidence>
<dbReference type="GO" id="GO:0008832">
    <property type="term" value="F:dGTPase activity"/>
    <property type="evidence" value="ECO:0007669"/>
    <property type="project" value="TreeGrafter"/>
</dbReference>
<dbReference type="InterPro" id="IPR026875">
    <property type="entry name" value="PHydrolase_assoc_dom"/>
</dbReference>
<dbReference type="InterPro" id="IPR050135">
    <property type="entry name" value="dGTPase-like"/>
</dbReference>
<proteinExistence type="inferred from homology"/>
<name>A0A934IQ18_9HYPH</name>
<dbReference type="InterPro" id="IPR003607">
    <property type="entry name" value="HD/PDEase_dom"/>
</dbReference>
<dbReference type="Pfam" id="PF13286">
    <property type="entry name" value="HD_assoc"/>
    <property type="match status" value="1"/>
</dbReference>
<dbReference type="InterPro" id="IPR006674">
    <property type="entry name" value="HD_domain"/>
</dbReference>
<dbReference type="NCBIfam" id="NF002328">
    <property type="entry name" value="PRK01286.1-3"/>
    <property type="match status" value="1"/>
</dbReference>
<dbReference type="EMBL" id="JAEKJA010000009">
    <property type="protein sequence ID" value="MBJ3776513.1"/>
    <property type="molecule type" value="Genomic_DNA"/>
</dbReference>
<dbReference type="PANTHER" id="PTHR11373">
    <property type="entry name" value="DEOXYNUCLEOSIDE TRIPHOSPHATE TRIPHOSPHOHYDROLASE"/>
    <property type="match status" value="1"/>
</dbReference>
<reference evidence="5" key="1">
    <citation type="submission" date="2020-12" db="EMBL/GenBank/DDBJ databases">
        <title>Bacterial taxonomy.</title>
        <authorList>
            <person name="Pan X."/>
        </authorList>
    </citation>
    <scope>NUCLEOTIDE SEQUENCE</scope>
    <source>
        <strain evidence="5">B2012</strain>
    </source>
</reference>